<reference evidence="2" key="1">
    <citation type="submission" date="2018-05" db="EMBL/GenBank/DDBJ databases">
        <authorList>
            <person name="Lanie J.A."/>
            <person name="Ng W.-L."/>
            <person name="Kazmierczak K.M."/>
            <person name="Andrzejewski T.M."/>
            <person name="Davidsen T.M."/>
            <person name="Wayne K.J."/>
            <person name="Tettelin H."/>
            <person name="Glass J.I."/>
            <person name="Rusch D."/>
            <person name="Podicherti R."/>
            <person name="Tsui H.-C.T."/>
            <person name="Winkler M.E."/>
        </authorList>
    </citation>
    <scope>NUCLEOTIDE SEQUENCE</scope>
</reference>
<dbReference type="GO" id="GO:0007156">
    <property type="term" value="P:homophilic cell adhesion via plasma membrane adhesion molecules"/>
    <property type="evidence" value="ECO:0007669"/>
    <property type="project" value="InterPro"/>
</dbReference>
<dbReference type="InterPro" id="IPR026444">
    <property type="entry name" value="Secre_tail"/>
</dbReference>
<evidence type="ECO:0000313" key="2">
    <source>
        <dbReference type="EMBL" id="SUZ97997.1"/>
    </source>
</evidence>
<dbReference type="PROSITE" id="PS50268">
    <property type="entry name" value="CADHERIN_2"/>
    <property type="match status" value="1"/>
</dbReference>
<dbReference type="EMBL" id="UINC01002562">
    <property type="protein sequence ID" value="SUZ97997.1"/>
    <property type="molecule type" value="Genomic_DNA"/>
</dbReference>
<feature type="non-terminal residue" evidence="2">
    <location>
        <position position="1"/>
    </location>
</feature>
<dbReference type="GO" id="GO:0005509">
    <property type="term" value="F:calcium ion binding"/>
    <property type="evidence" value="ECO:0007669"/>
    <property type="project" value="InterPro"/>
</dbReference>
<dbReference type="InterPro" id="IPR002126">
    <property type="entry name" value="Cadherin-like_dom"/>
</dbReference>
<feature type="domain" description="Cadherin" evidence="1">
    <location>
        <begin position="1948"/>
        <end position="2041"/>
    </location>
</feature>
<evidence type="ECO:0000259" key="1">
    <source>
        <dbReference type="PROSITE" id="PS50268"/>
    </source>
</evidence>
<name>A0A381S6W1_9ZZZZ</name>
<dbReference type="Gene3D" id="2.60.40.4070">
    <property type="match status" value="1"/>
</dbReference>
<sequence length="2604" mass="282303">VDASVNNGSVRILAGIGTDAASATYHQLGDPVAVLPSNNIASGIILASITEAQVEAQAEYEESKTINLKAEVVDIAGNKTVINVGSDKLTIDTVIPTISRVESINPGDGSANNGLFGIDNDINIKFTFSETLTLTDGVATVGLDVITAPEIAAADLQGVDNVTIVYTVQENDESLKLAFTGLTLPTGNLRDNAGNNMVVFTADTDFSLEDISTVEVDGIYPVAFDAGAVITKTSNADDVIADHWDPVTAGYWNSYNDGISITIPIVENVNTGGTIKIIGRQLSADGVFANFTTADYVITDADAITGSVVIDISETEFTGTLPDSPTSWYSEGATVGLSAIITDLAGNSKQGNTSATTITIDESAPTIANYVVSEAIATGGNIVANYWNSTNTGLDVSVTVQAVDASVNNGSVRILAGIGTDAASATYHQLGDPVAVLPSNNIASGIILASITEAQVEAQAEYEESKTINLKAEVVDIAGNKTVINVGSDKLTIDTVIPTISRVESINPGDGSANNGLFGIDNDINIKFTFSETLTLTDGVATVGLDVITAPEIAAADLQGVDNVTIVYTVQENDESLKLAFTGLTLPTGNLRDNAGNNMVVFTADTDFSLEDISTVEVDGVYPAVFQVDNVYVIGSNTVDGYWNSNSARLIVEVGNISTNTDLSLIGGNVQILGRVYDTGEIPGIWQDIGAATVLLESIADGGGTEPEGIWNSDDVSAPYHYGQFPGKILHFELDAAEIEAMSDWPDESTTFPEWGNKVDFTARITDKAGNDTMWTAGMTPMIVDEVMPLDPNFGLPASGYDYALAAPFDNYEQILPDTVIGSCCSREGYFNNTNTGITFKSWVSFDDDRGDFNIDRDRSLIGGTVQVQMSSSANPTWYSIGPAQEIQEEDVLDAGFVNVSVDGDTISAVTDVFDEGATLNFKNIVTDNAGNITEQSVASTKTIEVDTTPHAYLNLDYSRKYVNGSHEPIITATFDLNDPPYSVPKLSAVYVTSSGSEPTDVEMHRVNDYTFIDTLDVPGTSGESQYDGAATISISATDVAGNPLVEADITKRDYLIIDNTPPAVAFVYKNLTNAAAAARDSGRVDDIIRVVAVPNEPIYLSLDTDPANALSKPTLNVDTWQWSGVEANVETALDGVYDSTGVSDSSVYLVTLPGTGDFEEYSNYLSMTINGTDWAENPVGGYTFLDGAGSETFVLDNVVPSFRSFSYSDSSFIQYDSAIEEVSVQLGWYNEENMDFAWVKFDPVSDPDTGTEVELASGTQETARGDNEVGDITNQTDLENTLADSNTYNIVFRGIDGVGNEGTDTIKFVTYDTFKPKADVEYETEFITSLEPVAGTTINVTFDELQNTLNGVPKLRLFFDGQEAQNDPESDWDGSFDLSTNPDTVSSLKKFTVDMINSVDDAKTWYYVVDMVGNPTIVPADSDWDGYLWAEVVSSDLSGNPFTQDSLSFTNYAYLDNTVPTATFTYTNQRDSLLTYPAPAADTTYCCYAIGGDQITVQVAMNEEIKGINPVPLLSGTYNKDNDGVGTVFSDIAPSSSNLNEETEFADMLTYTITIEDSVFNDGPLELNLTAFDRSGTQVSLYADSPQKLNAVGSNIALEIDNIHPWGYTSVYPIFEEPQPEEITFPTDTLYTTGYRVVDGWINKETESVKVKVPYQQPTTDSTLFGNATWGPIGALDIQVKNLDIIPVQWQNIGEPDNLTSGIDPLGEYAYLRTVSRSIDLLDTASYSVGNRLLFRAALTDKHGNVTYGQMSDKYVRNDRDLYEPDSINADTVGYDIIVPDLGAYNGGNFNEAGPIVSNDTVTISWSEFTDPGGILASGVDRYELQIYEYADTSYHDLGSIPVPGDSAHTDSVFTGDNDGDGVNDVWLTIPIANAPTAGNPFQQDTTMLKHNHYYAIGVRAFDVAGNTSDTLYTDPIQRINSAPEFISLNDLILYEDIPWDYDTARVTDPDLSTLQSDSFSYSIMSWTGTESDTTGNKVESNPPAVDEVTGLISWTPIQNDTIDQAGVYTLRLVAEDQYSFSATMFANATVNAVNDTPEVAIIGQDEVITWSEDKPTTEVKMINLSKYVKDVDNADSTLSWQFVIMDTSQLDEDFPLATVIVGPGTPKKVQTQLMRAYMGFNPARGVDIPALARRSGRTTMRMLSRENSLITIDIETTNDSTYAIFNSDSNYYGSNHRIIFRAQDPLGAFDVDTVIVNITPLNDPPIVSAIDTLLINENDSIWIDFSQYTSDVDDSTLTFTIEGIFNTDSVTFSADPYLSHGSGDTVLFNPFDLWSGHANFRVTASDEEAQSSQVFTLNVLRVPRPDIEVSLVQNNAFSSYVHIIIVDKEEKTKYLQLEVQNQRIDVDTVAAYTYTGDFSFGIGGGYSFDVLAIAEVGKTIYTNTFNLAPARVANRWYASSSDGRFSITGDPGSVDMDQSFLIVDSSLFVSNFTDEASYVLGDESFVFNKPIEVQFGSMRDDLSIYQRDNGVIWKELPSINRNGQVFTFTENTGYFRLGPKTIIVPEETDLHQNYPNPFNPSTTIKYDIGLLDGLEQKVSVSVYNIIGQHVATLVNNDSQVGQFYVKWDGADKFGKMLPSGIYFVQLRTDTGIIKNKKMMFLK</sequence>
<accession>A0A381S6W1</accession>
<dbReference type="InterPro" id="IPR025965">
    <property type="entry name" value="FlgD/Vpr_Ig-like"/>
</dbReference>
<protein>
    <recommendedName>
        <fullName evidence="1">Cadherin domain-containing protein</fullName>
    </recommendedName>
</protein>
<dbReference type="NCBIfam" id="TIGR04183">
    <property type="entry name" value="Por_Secre_tail"/>
    <property type="match status" value="1"/>
</dbReference>
<dbReference type="Pfam" id="PF13860">
    <property type="entry name" value="FlgD_ig"/>
    <property type="match status" value="1"/>
</dbReference>
<proteinExistence type="predicted"/>
<dbReference type="GO" id="GO:0016020">
    <property type="term" value="C:membrane"/>
    <property type="evidence" value="ECO:0007669"/>
    <property type="project" value="InterPro"/>
</dbReference>
<gene>
    <name evidence="2" type="ORF">METZ01_LOCUS50851</name>
</gene>
<organism evidence="2">
    <name type="scientific">marine metagenome</name>
    <dbReference type="NCBI Taxonomy" id="408172"/>
    <lineage>
        <taxon>unclassified sequences</taxon>
        <taxon>metagenomes</taxon>
        <taxon>ecological metagenomes</taxon>
    </lineage>
</organism>